<accession>F6D674</accession>
<dbReference type="SUPFAM" id="SSF53448">
    <property type="entry name" value="Nucleotide-diphospho-sugar transferases"/>
    <property type="match status" value="1"/>
</dbReference>
<feature type="transmembrane region" description="Helical" evidence="1">
    <location>
        <begin position="261"/>
        <end position="285"/>
    </location>
</feature>
<organism evidence="3 4">
    <name type="scientific">Methanobacterium paludis (strain DSM 25820 / JCM 18151 / SWAN1)</name>
    <dbReference type="NCBI Taxonomy" id="868131"/>
    <lineage>
        <taxon>Archaea</taxon>
        <taxon>Methanobacteriati</taxon>
        <taxon>Methanobacteriota</taxon>
        <taxon>Methanomada group</taxon>
        <taxon>Methanobacteria</taxon>
        <taxon>Methanobacteriales</taxon>
        <taxon>Methanobacteriaceae</taxon>
        <taxon>Methanobacterium</taxon>
    </lineage>
</organism>
<sequence>MKNNPLISIIIPTLNSEKTLEQCLKSIKNQSYQNYEIIIVDGGSEDKTIGIAEKFNAKVINANIKNMSKQTNIGISNSDGLYIYRVDSDVILNPKILEKSIEKCENEGYDGVCINWIPDESISFWAKVRKIEKESYVKHLNYVGAIKYDKNVAGATFLRRDVIDSVGGFEENVPTFGEDFALFNKLAKSKFHFAVIDVYELHIGEPKTLMEVVRKNFRYGRAAKTFLKDQGTKKGAKQYSPAGRIHLTDAFKNAFKNDKRLFLGLAIYIFALYASASIGFIYSVIRRSQN</sequence>
<feature type="domain" description="Glycosyltransferase 2-like" evidence="2">
    <location>
        <begin position="8"/>
        <end position="164"/>
    </location>
</feature>
<dbReference type="Gene3D" id="3.90.550.10">
    <property type="entry name" value="Spore Coat Polysaccharide Biosynthesis Protein SpsA, Chain A"/>
    <property type="match status" value="1"/>
</dbReference>
<dbReference type="AlphaFoldDB" id="F6D674"/>
<dbReference type="KEGG" id="mew:MSWAN_1270"/>
<dbReference type="Proteomes" id="UP000009231">
    <property type="component" value="Chromosome"/>
</dbReference>
<proteinExistence type="predicted"/>
<keyword evidence="1" id="KW-1133">Transmembrane helix</keyword>
<evidence type="ECO:0000256" key="1">
    <source>
        <dbReference type="SAM" id="Phobius"/>
    </source>
</evidence>
<evidence type="ECO:0000313" key="4">
    <source>
        <dbReference type="Proteomes" id="UP000009231"/>
    </source>
</evidence>
<dbReference type="HOGENOM" id="CLU_077620_0_0_2"/>
<keyword evidence="1" id="KW-0472">Membrane</keyword>
<protein>
    <submittedName>
        <fullName evidence="3">Glycosyl transferase family 2</fullName>
    </submittedName>
</protein>
<dbReference type="eggNOG" id="arCOG01385">
    <property type="taxonomic scope" value="Archaea"/>
</dbReference>
<dbReference type="Pfam" id="PF00535">
    <property type="entry name" value="Glycos_transf_2"/>
    <property type="match status" value="1"/>
</dbReference>
<dbReference type="InterPro" id="IPR001173">
    <property type="entry name" value="Glyco_trans_2-like"/>
</dbReference>
<name>F6D674_METPW</name>
<keyword evidence="3" id="KW-0808">Transferase</keyword>
<keyword evidence="4" id="KW-1185">Reference proteome</keyword>
<reference evidence="3 4" key="1">
    <citation type="journal article" date="2014" name="Int. J. Syst. Evol. Microbiol.">
        <title>Methanobacterium paludis sp. nov. and a novel strain of Methanobacterium lacus isolated from northern peatlands.</title>
        <authorList>
            <person name="Cadillo-Quiroz H."/>
            <person name="Brauer S.L."/>
            <person name="Goodson N."/>
            <person name="Yavitt J.B."/>
            <person name="Zinder S.H."/>
        </authorList>
    </citation>
    <scope>NUCLEOTIDE SEQUENCE [LARGE SCALE GENOMIC DNA]</scope>
    <source>
        <strain evidence="4">DSM 25820 / JCM 18151 / SWAN1</strain>
    </source>
</reference>
<dbReference type="GO" id="GO:0016740">
    <property type="term" value="F:transferase activity"/>
    <property type="evidence" value="ECO:0007669"/>
    <property type="project" value="UniProtKB-KW"/>
</dbReference>
<dbReference type="STRING" id="868131.MSWAN_1270"/>
<evidence type="ECO:0000313" key="3">
    <source>
        <dbReference type="EMBL" id="AEG18287.1"/>
    </source>
</evidence>
<dbReference type="PANTHER" id="PTHR43630">
    <property type="entry name" value="POLY-BETA-1,6-N-ACETYL-D-GLUCOSAMINE SYNTHASE"/>
    <property type="match status" value="1"/>
</dbReference>
<dbReference type="OrthoDB" id="46222at2157"/>
<keyword evidence="1" id="KW-0812">Transmembrane</keyword>
<dbReference type="EMBL" id="CP002772">
    <property type="protein sequence ID" value="AEG18287.1"/>
    <property type="molecule type" value="Genomic_DNA"/>
</dbReference>
<dbReference type="RefSeq" id="WP_013825788.1">
    <property type="nucleotide sequence ID" value="NC_015574.1"/>
</dbReference>
<gene>
    <name evidence="3" type="ordered locus">MSWAN_1270</name>
</gene>
<dbReference type="PANTHER" id="PTHR43630:SF2">
    <property type="entry name" value="GLYCOSYLTRANSFERASE"/>
    <property type="match status" value="1"/>
</dbReference>
<evidence type="ECO:0000259" key="2">
    <source>
        <dbReference type="Pfam" id="PF00535"/>
    </source>
</evidence>
<dbReference type="InterPro" id="IPR029044">
    <property type="entry name" value="Nucleotide-diphossugar_trans"/>
</dbReference>
<dbReference type="GeneID" id="10668775"/>